<gene>
    <name evidence="1" type="ORF">P153DRAFT_366347</name>
</gene>
<dbReference type="EMBL" id="ML977505">
    <property type="protein sequence ID" value="KAF2129839.1"/>
    <property type="molecule type" value="Genomic_DNA"/>
</dbReference>
<proteinExistence type="predicted"/>
<dbReference type="Proteomes" id="UP000799771">
    <property type="component" value="Unassembled WGS sequence"/>
</dbReference>
<dbReference type="RefSeq" id="XP_033524226.1">
    <property type="nucleotide sequence ID" value="XM_033668031.1"/>
</dbReference>
<dbReference type="AlphaFoldDB" id="A0A6A6ADD2"/>
<dbReference type="GeneID" id="54408463"/>
<sequence>MHATAAATSTAASSTAASSTATKYPLVPKETQRRIVRPELFQLMKKTPLIFSSSVIRKRSTGVECAAACDSARAALVYDADFRERIEIMAWKRLCFEMPNVQPWNKLSDIPASVGEQMEAIGCMLTI</sequence>
<accession>A0A6A6ADD2</accession>
<reference evidence="1" key="1">
    <citation type="journal article" date="2020" name="Stud. Mycol.">
        <title>101 Dothideomycetes genomes: a test case for predicting lifestyles and emergence of pathogens.</title>
        <authorList>
            <person name="Haridas S."/>
            <person name="Albert R."/>
            <person name="Binder M."/>
            <person name="Bloem J."/>
            <person name="Labutti K."/>
            <person name="Salamov A."/>
            <person name="Andreopoulos B."/>
            <person name="Baker S."/>
            <person name="Barry K."/>
            <person name="Bills G."/>
            <person name="Bluhm B."/>
            <person name="Cannon C."/>
            <person name="Castanera R."/>
            <person name="Culley D."/>
            <person name="Daum C."/>
            <person name="Ezra D."/>
            <person name="Gonzalez J."/>
            <person name="Henrissat B."/>
            <person name="Kuo A."/>
            <person name="Liang C."/>
            <person name="Lipzen A."/>
            <person name="Lutzoni F."/>
            <person name="Magnuson J."/>
            <person name="Mondo S."/>
            <person name="Nolan M."/>
            <person name="Ohm R."/>
            <person name="Pangilinan J."/>
            <person name="Park H.-J."/>
            <person name="Ramirez L."/>
            <person name="Alfaro M."/>
            <person name="Sun H."/>
            <person name="Tritt A."/>
            <person name="Yoshinaga Y."/>
            <person name="Zwiers L.-H."/>
            <person name="Turgeon B."/>
            <person name="Goodwin S."/>
            <person name="Spatafora J."/>
            <person name="Crous P."/>
            <person name="Grigoriev I."/>
        </authorList>
    </citation>
    <scope>NUCLEOTIDE SEQUENCE</scope>
    <source>
        <strain evidence="1">CBS 119687</strain>
    </source>
</reference>
<protein>
    <submittedName>
        <fullName evidence="1">Uncharacterized protein</fullName>
    </submittedName>
</protein>
<keyword evidence="2" id="KW-1185">Reference proteome</keyword>
<evidence type="ECO:0000313" key="2">
    <source>
        <dbReference type="Proteomes" id="UP000799771"/>
    </source>
</evidence>
<name>A0A6A6ADD2_9PLEO</name>
<evidence type="ECO:0000313" key="1">
    <source>
        <dbReference type="EMBL" id="KAF2129839.1"/>
    </source>
</evidence>
<organism evidence="1 2">
    <name type="scientific">Dothidotthia symphoricarpi CBS 119687</name>
    <dbReference type="NCBI Taxonomy" id="1392245"/>
    <lineage>
        <taxon>Eukaryota</taxon>
        <taxon>Fungi</taxon>
        <taxon>Dikarya</taxon>
        <taxon>Ascomycota</taxon>
        <taxon>Pezizomycotina</taxon>
        <taxon>Dothideomycetes</taxon>
        <taxon>Pleosporomycetidae</taxon>
        <taxon>Pleosporales</taxon>
        <taxon>Dothidotthiaceae</taxon>
        <taxon>Dothidotthia</taxon>
    </lineage>
</organism>